<dbReference type="Proteomes" id="UP000239209">
    <property type="component" value="Unassembled WGS sequence"/>
</dbReference>
<gene>
    <name evidence="1" type="ORF">CLV70_11816</name>
</gene>
<reference evidence="1 2" key="1">
    <citation type="submission" date="2018-03" db="EMBL/GenBank/DDBJ databases">
        <title>Genomic Encyclopedia of Archaeal and Bacterial Type Strains, Phase II (KMG-II): from individual species to whole genera.</title>
        <authorList>
            <person name="Goeker M."/>
        </authorList>
    </citation>
    <scope>NUCLEOTIDE SEQUENCE [LARGE SCALE GENOMIC DNA]</scope>
    <source>
        <strain evidence="1 2">DSM 45348</strain>
    </source>
</reference>
<accession>A0A2T0RLE0</accession>
<keyword evidence="2" id="KW-1185">Reference proteome</keyword>
<evidence type="ECO:0000313" key="1">
    <source>
        <dbReference type="EMBL" id="PRY21951.1"/>
    </source>
</evidence>
<dbReference type="RefSeq" id="WP_106130021.1">
    <property type="nucleotide sequence ID" value="NZ_PVZG01000018.1"/>
</dbReference>
<dbReference type="AlphaFoldDB" id="A0A2T0RLE0"/>
<organism evidence="1 2">
    <name type="scientific">Pseudosporangium ferrugineum</name>
    <dbReference type="NCBI Taxonomy" id="439699"/>
    <lineage>
        <taxon>Bacteria</taxon>
        <taxon>Bacillati</taxon>
        <taxon>Actinomycetota</taxon>
        <taxon>Actinomycetes</taxon>
        <taxon>Micromonosporales</taxon>
        <taxon>Micromonosporaceae</taxon>
        <taxon>Pseudosporangium</taxon>
    </lineage>
</organism>
<dbReference type="EMBL" id="PVZG01000018">
    <property type="protein sequence ID" value="PRY21951.1"/>
    <property type="molecule type" value="Genomic_DNA"/>
</dbReference>
<name>A0A2T0RLE0_9ACTN</name>
<protein>
    <submittedName>
        <fullName evidence="1">Uncharacterized protein</fullName>
    </submittedName>
</protein>
<comment type="caution">
    <text evidence="1">The sequence shown here is derived from an EMBL/GenBank/DDBJ whole genome shotgun (WGS) entry which is preliminary data.</text>
</comment>
<sequence>MRLPEIVPVVAGSVASAYLATHSAVVAVTVAAAVTLLTITADHDGSLTGGHCRCAITGTEEERS</sequence>
<evidence type="ECO:0000313" key="2">
    <source>
        <dbReference type="Proteomes" id="UP000239209"/>
    </source>
</evidence>
<proteinExistence type="predicted"/>